<sequence length="366" mass="41193">MEKTSTDSLLLFPCPGCNAQLHFKPGNQQLNCQYCGTNVQIDNTTAPLQEFDLQPLLSVAEDTAATTEQITHKCTRCGSQSTVSADTATFVCAYCKFEVVNPNAYKTRNIQPSALVPFKIGKEKALSLFKEWVVLGSFTPKDVGKVDLQENIRGVYLPFWTYDARTTSRWRGEAGRYYYVTVEDTDSNGKKTTRREQRTEWLSRSGTFEHSFDDVLVCGTSNVPSNTIGAILPFELKGLVNFNESYLSGFEADVYNVSAKDGYAKAKSLMEREIYHACASDCEIDTYRDLDIDTSISDKTYKHILLPIYFCTYVYKDKTYPFMINGQTGRIKGQRPEGRTGAVKITLIILGIILILYILSRVFPTH</sequence>
<protein>
    <recommendedName>
        <fullName evidence="4">DNA helicase PriA</fullName>
    </recommendedName>
</protein>
<dbReference type="STRING" id="1703345.A3860_26425"/>
<accession>A0A1V9FX09</accession>
<keyword evidence="1" id="KW-0812">Transmembrane</keyword>
<dbReference type="AlphaFoldDB" id="A0A1V9FX09"/>
<organism evidence="2 3">
    <name type="scientific">Niastella vici</name>
    <dbReference type="NCBI Taxonomy" id="1703345"/>
    <lineage>
        <taxon>Bacteria</taxon>
        <taxon>Pseudomonadati</taxon>
        <taxon>Bacteroidota</taxon>
        <taxon>Chitinophagia</taxon>
        <taxon>Chitinophagales</taxon>
        <taxon>Chitinophagaceae</taxon>
        <taxon>Niastella</taxon>
    </lineage>
</organism>
<comment type="caution">
    <text evidence="2">The sequence shown here is derived from an EMBL/GenBank/DDBJ whole genome shotgun (WGS) entry which is preliminary data.</text>
</comment>
<dbReference type="Proteomes" id="UP000192796">
    <property type="component" value="Unassembled WGS sequence"/>
</dbReference>
<evidence type="ECO:0000313" key="3">
    <source>
        <dbReference type="Proteomes" id="UP000192796"/>
    </source>
</evidence>
<gene>
    <name evidence="2" type="ORF">A3860_26425</name>
</gene>
<keyword evidence="3" id="KW-1185">Reference proteome</keyword>
<evidence type="ECO:0008006" key="4">
    <source>
        <dbReference type="Google" id="ProtNLM"/>
    </source>
</evidence>
<evidence type="ECO:0000256" key="1">
    <source>
        <dbReference type="SAM" id="Phobius"/>
    </source>
</evidence>
<reference evidence="2 3" key="1">
    <citation type="submission" date="2016-03" db="EMBL/GenBank/DDBJ databases">
        <title>Niastella vici sp. nov., isolated from farmland soil.</title>
        <authorList>
            <person name="Chen L."/>
            <person name="Wang D."/>
            <person name="Yang S."/>
            <person name="Wang G."/>
        </authorList>
    </citation>
    <scope>NUCLEOTIDE SEQUENCE [LARGE SCALE GENOMIC DNA]</scope>
    <source>
        <strain evidence="2 3">DJ57</strain>
    </source>
</reference>
<name>A0A1V9FX09_9BACT</name>
<evidence type="ECO:0000313" key="2">
    <source>
        <dbReference type="EMBL" id="OQP62850.1"/>
    </source>
</evidence>
<keyword evidence="1" id="KW-0472">Membrane</keyword>
<dbReference type="EMBL" id="LVYD01000048">
    <property type="protein sequence ID" value="OQP62850.1"/>
    <property type="molecule type" value="Genomic_DNA"/>
</dbReference>
<dbReference type="PANTHER" id="PTHR37826">
    <property type="entry name" value="FLOTILLIN BAND_7_5 DOMAIN PROTEIN"/>
    <property type="match status" value="1"/>
</dbReference>
<dbReference type="OrthoDB" id="3182597at2"/>
<keyword evidence="1" id="KW-1133">Transmembrane helix</keyword>
<proteinExistence type="predicted"/>
<dbReference type="PANTHER" id="PTHR37826:SF3">
    <property type="entry name" value="J DOMAIN-CONTAINING PROTEIN"/>
    <property type="match status" value="1"/>
</dbReference>
<dbReference type="RefSeq" id="WP_081148260.1">
    <property type="nucleotide sequence ID" value="NZ_LVYD01000048.1"/>
</dbReference>
<feature type="transmembrane region" description="Helical" evidence="1">
    <location>
        <begin position="341"/>
        <end position="360"/>
    </location>
</feature>